<proteinExistence type="predicted"/>
<evidence type="ECO:0000313" key="2">
    <source>
        <dbReference type="Proteomes" id="UP001299970"/>
    </source>
</evidence>
<dbReference type="RefSeq" id="WP_241041687.1">
    <property type="nucleotide sequence ID" value="NZ_BAAAJF010000017.1"/>
</dbReference>
<reference evidence="1 2" key="1">
    <citation type="submission" date="2022-03" db="EMBL/GenBank/DDBJ databases">
        <title>Pseudonocardia alaer sp. nov., a novel actinomycete isolated from reed forest soil.</title>
        <authorList>
            <person name="Wang L."/>
        </authorList>
    </citation>
    <scope>NUCLEOTIDE SEQUENCE [LARGE SCALE GENOMIC DNA]</scope>
    <source>
        <strain evidence="1 2">Y-16303</strain>
    </source>
</reference>
<dbReference type="Proteomes" id="UP001299970">
    <property type="component" value="Unassembled WGS sequence"/>
</dbReference>
<organism evidence="1 2">
    <name type="scientific">Pseudonocardia alaniniphila</name>
    <dbReference type="NCBI Taxonomy" id="75291"/>
    <lineage>
        <taxon>Bacteria</taxon>
        <taxon>Bacillati</taxon>
        <taxon>Actinomycetota</taxon>
        <taxon>Actinomycetes</taxon>
        <taxon>Pseudonocardiales</taxon>
        <taxon>Pseudonocardiaceae</taxon>
        <taxon>Pseudonocardia</taxon>
    </lineage>
</organism>
<sequence>MQAIEGNLDSAHISWLHQFNAIDDIPDDGSDKHGYLSVDQSRLAP</sequence>
<gene>
    <name evidence="1" type="ORF">MMF94_34705</name>
</gene>
<accession>A0ABS9TQR1</accession>
<dbReference type="EMBL" id="JAKXMK010000037">
    <property type="protein sequence ID" value="MCH6170880.1"/>
    <property type="molecule type" value="Genomic_DNA"/>
</dbReference>
<keyword evidence="2" id="KW-1185">Reference proteome</keyword>
<name>A0ABS9TQR1_9PSEU</name>
<evidence type="ECO:0000313" key="1">
    <source>
        <dbReference type="EMBL" id="MCH6170880.1"/>
    </source>
</evidence>
<protein>
    <submittedName>
        <fullName evidence="1">Uncharacterized protein</fullName>
    </submittedName>
</protein>
<comment type="caution">
    <text evidence="1">The sequence shown here is derived from an EMBL/GenBank/DDBJ whole genome shotgun (WGS) entry which is preliminary data.</text>
</comment>